<protein>
    <submittedName>
        <fullName evidence="4">PABS domain-containing protein</fullName>
    </submittedName>
</protein>
<keyword evidence="3" id="KW-1185">Reference proteome</keyword>
<evidence type="ECO:0000313" key="3">
    <source>
        <dbReference type="Proteomes" id="UP000887569"/>
    </source>
</evidence>
<dbReference type="Proteomes" id="UP000887569">
    <property type="component" value="Unplaced"/>
</dbReference>
<name>A0A914ZJ77_PARUN</name>
<feature type="compositionally biased region" description="Basic and acidic residues" evidence="1">
    <location>
        <begin position="204"/>
        <end position="233"/>
    </location>
</feature>
<organism evidence="3 4">
    <name type="scientific">Parascaris univalens</name>
    <name type="common">Nematode worm</name>
    <dbReference type="NCBI Taxonomy" id="6257"/>
    <lineage>
        <taxon>Eukaryota</taxon>
        <taxon>Metazoa</taxon>
        <taxon>Ecdysozoa</taxon>
        <taxon>Nematoda</taxon>
        <taxon>Chromadorea</taxon>
        <taxon>Rhabditida</taxon>
        <taxon>Spirurina</taxon>
        <taxon>Ascaridomorpha</taxon>
        <taxon>Ascaridoidea</taxon>
        <taxon>Ascarididae</taxon>
        <taxon>Parascaris</taxon>
    </lineage>
</organism>
<keyword evidence="2" id="KW-0812">Transmembrane</keyword>
<proteinExistence type="predicted"/>
<evidence type="ECO:0000256" key="2">
    <source>
        <dbReference type="SAM" id="Phobius"/>
    </source>
</evidence>
<accession>A0A914ZJ77</accession>
<feature type="transmembrane region" description="Helical" evidence="2">
    <location>
        <begin position="17"/>
        <end position="38"/>
    </location>
</feature>
<feature type="compositionally biased region" description="Pro residues" evidence="1">
    <location>
        <begin position="61"/>
        <end position="70"/>
    </location>
</feature>
<feature type="compositionally biased region" description="Basic and acidic residues" evidence="1">
    <location>
        <begin position="76"/>
        <end position="191"/>
    </location>
</feature>
<keyword evidence="2" id="KW-1133">Transmembrane helix</keyword>
<evidence type="ECO:0000256" key="1">
    <source>
        <dbReference type="SAM" id="MobiDB-lite"/>
    </source>
</evidence>
<reference evidence="4" key="1">
    <citation type="submission" date="2022-11" db="UniProtKB">
        <authorList>
            <consortium name="WormBaseParasite"/>
        </authorList>
    </citation>
    <scope>IDENTIFICATION</scope>
</reference>
<dbReference type="WBParaSite" id="PgB04_g130_t02">
    <property type="protein sequence ID" value="PgB04_g130_t02"/>
    <property type="gene ID" value="PgB04_g130"/>
</dbReference>
<feature type="region of interest" description="Disordered" evidence="1">
    <location>
        <begin position="48"/>
        <end position="233"/>
    </location>
</feature>
<keyword evidence="2" id="KW-0472">Membrane</keyword>
<evidence type="ECO:0000313" key="4">
    <source>
        <dbReference type="WBParaSite" id="PgB04_g130_t02"/>
    </source>
</evidence>
<sequence length="233" mass="26458">MDLIYRKTMAGSDCVEFMVPFIGAFHAILYTLLVTWIVECAKKKKVEVHEPADPNTVLPVNLPPRPPAIRPTPTAEQKDVQKKDQKKDSGSAKKKDEKKDEKSDNKKDEKTEEKKDKKEDEKKDEKRDENKDGKSTADEVKEGSKSPMQEEKPTDEQKDSGKPAPEIKPKVIARNAKEERIAKGKEMRGKGDYPTMDDVLSDWDSEKEKKDENDEDGDKVKSKTNLEEAADKI</sequence>
<dbReference type="AlphaFoldDB" id="A0A914ZJ77"/>